<dbReference type="PANTHER" id="PTHR40465:SF1">
    <property type="entry name" value="DUF6534 DOMAIN-CONTAINING PROTEIN"/>
    <property type="match status" value="1"/>
</dbReference>
<feature type="transmembrane region" description="Helical" evidence="2">
    <location>
        <begin position="99"/>
        <end position="118"/>
    </location>
</feature>
<name>A0AAX4K249_9TREE</name>
<feature type="transmembrane region" description="Helical" evidence="2">
    <location>
        <begin position="171"/>
        <end position="194"/>
    </location>
</feature>
<dbReference type="Pfam" id="PF20152">
    <property type="entry name" value="DUF6534"/>
    <property type="match status" value="1"/>
</dbReference>
<accession>A0AAX4K249</accession>
<dbReference type="EMBL" id="CP144106">
    <property type="protein sequence ID" value="WWC91637.1"/>
    <property type="molecule type" value="Genomic_DNA"/>
</dbReference>
<dbReference type="GeneID" id="91097252"/>
<gene>
    <name evidence="4" type="ORF">L201_006583</name>
</gene>
<keyword evidence="2" id="KW-0472">Membrane</keyword>
<dbReference type="Proteomes" id="UP001355207">
    <property type="component" value="Chromosome 9"/>
</dbReference>
<organism evidence="4 5">
    <name type="scientific">Kwoniella dendrophila CBS 6074</name>
    <dbReference type="NCBI Taxonomy" id="1295534"/>
    <lineage>
        <taxon>Eukaryota</taxon>
        <taxon>Fungi</taxon>
        <taxon>Dikarya</taxon>
        <taxon>Basidiomycota</taxon>
        <taxon>Agaricomycotina</taxon>
        <taxon>Tremellomycetes</taxon>
        <taxon>Tremellales</taxon>
        <taxon>Cryptococcaceae</taxon>
        <taxon>Kwoniella</taxon>
    </lineage>
</organism>
<evidence type="ECO:0000259" key="3">
    <source>
        <dbReference type="Pfam" id="PF20152"/>
    </source>
</evidence>
<dbReference type="PANTHER" id="PTHR40465">
    <property type="entry name" value="CHROMOSOME 1, WHOLE GENOME SHOTGUN SEQUENCE"/>
    <property type="match status" value="1"/>
</dbReference>
<keyword evidence="5" id="KW-1185">Reference proteome</keyword>
<feature type="domain" description="DUF6534" evidence="3">
    <location>
        <begin position="179"/>
        <end position="264"/>
    </location>
</feature>
<reference evidence="4 5" key="1">
    <citation type="submission" date="2024-01" db="EMBL/GenBank/DDBJ databases">
        <title>Comparative genomics of Cryptococcus and Kwoniella reveals pathogenesis evolution and contrasting modes of karyotype evolution via chromosome fusion or intercentromeric recombination.</title>
        <authorList>
            <person name="Coelho M.A."/>
            <person name="David-Palma M."/>
            <person name="Shea T."/>
            <person name="Bowers K."/>
            <person name="McGinley-Smith S."/>
            <person name="Mohammad A.W."/>
            <person name="Gnirke A."/>
            <person name="Yurkov A.M."/>
            <person name="Nowrousian M."/>
            <person name="Sun S."/>
            <person name="Cuomo C.A."/>
            <person name="Heitman J."/>
        </authorList>
    </citation>
    <scope>NUCLEOTIDE SEQUENCE [LARGE SCALE GENOMIC DNA]</scope>
    <source>
        <strain evidence="4 5">CBS 6074</strain>
    </source>
</reference>
<dbReference type="RefSeq" id="XP_066078399.1">
    <property type="nucleotide sequence ID" value="XM_066222302.1"/>
</dbReference>
<keyword evidence="2" id="KW-0812">Transmembrane</keyword>
<feature type="compositionally biased region" description="Polar residues" evidence="1">
    <location>
        <begin position="306"/>
        <end position="318"/>
    </location>
</feature>
<keyword evidence="2" id="KW-1133">Transmembrane helix</keyword>
<feature type="transmembrane region" description="Helical" evidence="2">
    <location>
        <begin position="214"/>
        <end position="236"/>
    </location>
</feature>
<proteinExistence type="predicted"/>
<evidence type="ECO:0000313" key="4">
    <source>
        <dbReference type="EMBL" id="WWC91637.1"/>
    </source>
</evidence>
<evidence type="ECO:0000256" key="1">
    <source>
        <dbReference type="SAM" id="MobiDB-lite"/>
    </source>
</evidence>
<evidence type="ECO:0000256" key="2">
    <source>
        <dbReference type="SAM" id="Phobius"/>
    </source>
</evidence>
<feature type="transmembrane region" description="Helical" evidence="2">
    <location>
        <begin position="130"/>
        <end position="151"/>
    </location>
</feature>
<sequence>MNSSAFEQAAKASIDLYHDLNLGTYMVATAVDTFLCGVMIVQFFDYWNYSRDDRRFNQIMVLITTTSSLAATIYITHMMFKLFVYDFGHYAPFGATMDVMWMCIFDIIPSTATQIFFAHRAYNLNGKSKTLLISMIITILASVIGSIATPLTQKQDSNNVWSSNETIGTAFTYLGLSGALAADIIITGSIMWGLSKSRTGWMETDKMITKLIRIGIETQLPPTLLLIAFFVVIFGFPDTYLNVFPLWVQSKIYTCGLLASLNSRYALRSARSHGNMSSSTSKTPAKTVVHVLTETYVHRDDEIYSPSHTQNPTVQSSVNRDEVSPHRRSVK</sequence>
<dbReference type="InterPro" id="IPR045339">
    <property type="entry name" value="DUF6534"/>
</dbReference>
<feature type="region of interest" description="Disordered" evidence="1">
    <location>
        <begin position="302"/>
        <end position="331"/>
    </location>
</feature>
<evidence type="ECO:0000313" key="5">
    <source>
        <dbReference type="Proteomes" id="UP001355207"/>
    </source>
</evidence>
<protein>
    <recommendedName>
        <fullName evidence="3">DUF6534 domain-containing protein</fullName>
    </recommendedName>
</protein>
<feature type="transmembrane region" description="Helical" evidence="2">
    <location>
        <begin position="59"/>
        <end position="79"/>
    </location>
</feature>
<feature type="transmembrane region" description="Helical" evidence="2">
    <location>
        <begin position="25"/>
        <end position="47"/>
    </location>
</feature>
<dbReference type="AlphaFoldDB" id="A0AAX4K249"/>